<sequence length="199" mass="22181">MRLYDLEVSGNCHKIRLMLGLLSLDYTLQSLQRDDTTSESFLAINPRGQVPVLEDAGEIVWDSMAILVYLARRYGSPQWLPEEPLPLARVMQWLAVSENEILYGLARARAVLKMGRPFDLAECQHMGRRALDILEAHLADREWLASEGHPTIADVACYPYVALSPEAGLPLAGYPAVRAWLGRLQALPGYVGMAGIDDY</sequence>
<dbReference type="InterPro" id="IPR010987">
    <property type="entry name" value="Glutathione-S-Trfase_C-like"/>
</dbReference>
<dbReference type="InterPro" id="IPR040079">
    <property type="entry name" value="Glutathione_S-Trfase"/>
</dbReference>
<dbReference type="PANTHER" id="PTHR44051:SF2">
    <property type="entry name" value="HYPOTHETICAL GLUTATHIONE S-TRANSFERASE LIKE PROTEIN"/>
    <property type="match status" value="1"/>
</dbReference>
<dbReference type="GO" id="GO:0016740">
    <property type="term" value="F:transferase activity"/>
    <property type="evidence" value="ECO:0007669"/>
    <property type="project" value="UniProtKB-KW"/>
</dbReference>
<keyword evidence="4" id="KW-1185">Reference proteome</keyword>
<dbReference type="SUPFAM" id="SSF52833">
    <property type="entry name" value="Thioredoxin-like"/>
    <property type="match status" value="1"/>
</dbReference>
<feature type="domain" description="GST N-terminal" evidence="1">
    <location>
        <begin position="1"/>
        <end position="78"/>
    </location>
</feature>
<evidence type="ECO:0000259" key="2">
    <source>
        <dbReference type="PROSITE" id="PS50405"/>
    </source>
</evidence>
<protein>
    <submittedName>
        <fullName evidence="3">Glutathione S-transferase</fullName>
    </submittedName>
</protein>
<dbReference type="Gene3D" id="1.20.1050.10">
    <property type="match status" value="1"/>
</dbReference>
<dbReference type="Gene3D" id="3.40.30.10">
    <property type="entry name" value="Glutaredoxin"/>
    <property type="match status" value="1"/>
</dbReference>
<dbReference type="Proteomes" id="UP000029273">
    <property type="component" value="Unassembled WGS sequence"/>
</dbReference>
<reference evidence="3 4" key="1">
    <citation type="journal article" date="2014" name="Genome Announc.">
        <title>Draft Genome Sequence of the Iron-Oxidizing, Acidophilic, and Halotolerant 'Thiobacillus prosperus' Type Strain DSM 5130.</title>
        <authorList>
            <person name="Ossandon F.J."/>
            <person name="Cardenas J.P."/>
            <person name="Corbett M."/>
            <person name="Quatrini R."/>
            <person name="Holmes D.S."/>
            <person name="Watkin E."/>
        </authorList>
    </citation>
    <scope>NUCLEOTIDE SEQUENCE [LARGE SCALE GENOMIC DNA]</scope>
    <source>
        <strain evidence="3 4">DSM 5130</strain>
    </source>
</reference>
<dbReference type="InterPro" id="IPR036249">
    <property type="entry name" value="Thioredoxin-like_sf"/>
</dbReference>
<dbReference type="InterPro" id="IPR004045">
    <property type="entry name" value="Glutathione_S-Trfase_N"/>
</dbReference>
<organism evidence="3 4">
    <name type="scientific">Acidihalobacter prosperus</name>
    <dbReference type="NCBI Taxonomy" id="160660"/>
    <lineage>
        <taxon>Bacteria</taxon>
        <taxon>Pseudomonadati</taxon>
        <taxon>Pseudomonadota</taxon>
        <taxon>Gammaproteobacteria</taxon>
        <taxon>Chromatiales</taxon>
        <taxon>Ectothiorhodospiraceae</taxon>
        <taxon>Acidihalobacter</taxon>
    </lineage>
</organism>
<dbReference type="SUPFAM" id="SSF47616">
    <property type="entry name" value="GST C-terminal domain-like"/>
    <property type="match status" value="1"/>
</dbReference>
<dbReference type="AlphaFoldDB" id="A0A1A6C6M1"/>
<dbReference type="SFLD" id="SFLDS00019">
    <property type="entry name" value="Glutathione_Transferase_(cytos"/>
    <property type="match status" value="1"/>
</dbReference>
<dbReference type="Pfam" id="PF13410">
    <property type="entry name" value="GST_C_2"/>
    <property type="match status" value="1"/>
</dbReference>
<accession>A0A1A6C6M1</accession>
<dbReference type="Pfam" id="PF13417">
    <property type="entry name" value="GST_N_3"/>
    <property type="match status" value="1"/>
</dbReference>
<gene>
    <name evidence="3" type="ORF">Thpro_021258</name>
</gene>
<dbReference type="EMBL" id="JQSG02000002">
    <property type="protein sequence ID" value="OBS10208.1"/>
    <property type="molecule type" value="Genomic_DNA"/>
</dbReference>
<evidence type="ECO:0000313" key="4">
    <source>
        <dbReference type="Proteomes" id="UP000029273"/>
    </source>
</evidence>
<dbReference type="PANTHER" id="PTHR44051">
    <property type="entry name" value="GLUTATHIONE S-TRANSFERASE-RELATED"/>
    <property type="match status" value="1"/>
</dbReference>
<dbReference type="OrthoDB" id="9803562at2"/>
<dbReference type="SFLD" id="SFLDG00358">
    <property type="entry name" value="Main_(cytGST)"/>
    <property type="match status" value="1"/>
</dbReference>
<feature type="domain" description="GST C-terminal" evidence="2">
    <location>
        <begin position="83"/>
        <end position="199"/>
    </location>
</feature>
<name>A0A1A6C6M1_9GAMM</name>
<dbReference type="PROSITE" id="PS50404">
    <property type="entry name" value="GST_NTER"/>
    <property type="match status" value="1"/>
</dbReference>
<comment type="caution">
    <text evidence="3">The sequence shown here is derived from an EMBL/GenBank/DDBJ whole genome shotgun (WGS) entry which is preliminary data.</text>
</comment>
<evidence type="ECO:0000259" key="1">
    <source>
        <dbReference type="PROSITE" id="PS50404"/>
    </source>
</evidence>
<evidence type="ECO:0000313" key="3">
    <source>
        <dbReference type="EMBL" id="OBS10208.1"/>
    </source>
</evidence>
<dbReference type="RefSeq" id="WP_038088502.1">
    <property type="nucleotide sequence ID" value="NZ_JQSG02000002.1"/>
</dbReference>
<proteinExistence type="predicted"/>
<dbReference type="PROSITE" id="PS50405">
    <property type="entry name" value="GST_CTER"/>
    <property type="match status" value="1"/>
</dbReference>
<dbReference type="STRING" id="160660.BJI67_03945"/>
<dbReference type="InterPro" id="IPR036282">
    <property type="entry name" value="Glutathione-S-Trfase_C_sf"/>
</dbReference>